<evidence type="ECO:0000256" key="3">
    <source>
        <dbReference type="ARBA" id="ARBA00012748"/>
    </source>
</evidence>
<comment type="catalytic activity">
    <reaction evidence="7">
        <text>L-histidinol phosphate + 2-oxoglutarate = 3-(imidazol-4-yl)-2-oxopropyl phosphate + L-glutamate</text>
        <dbReference type="Rhea" id="RHEA:23744"/>
        <dbReference type="ChEBI" id="CHEBI:16810"/>
        <dbReference type="ChEBI" id="CHEBI:29985"/>
        <dbReference type="ChEBI" id="CHEBI:57766"/>
        <dbReference type="ChEBI" id="CHEBI:57980"/>
        <dbReference type="EC" id="2.6.1.9"/>
    </reaction>
</comment>
<dbReference type="Pfam" id="PF00155">
    <property type="entry name" value="Aminotran_1_2"/>
    <property type="match status" value="1"/>
</dbReference>
<dbReference type="InterPro" id="IPR015422">
    <property type="entry name" value="PyrdxlP-dep_Trfase_small"/>
</dbReference>
<evidence type="ECO:0000259" key="8">
    <source>
        <dbReference type="Pfam" id="PF00155"/>
    </source>
</evidence>
<dbReference type="AlphaFoldDB" id="A0A0D2LCI3"/>
<organism evidence="9 10">
    <name type="scientific">Monoraphidium neglectum</name>
    <dbReference type="NCBI Taxonomy" id="145388"/>
    <lineage>
        <taxon>Eukaryota</taxon>
        <taxon>Viridiplantae</taxon>
        <taxon>Chlorophyta</taxon>
        <taxon>core chlorophytes</taxon>
        <taxon>Chlorophyceae</taxon>
        <taxon>CS clade</taxon>
        <taxon>Sphaeropleales</taxon>
        <taxon>Selenastraceae</taxon>
        <taxon>Monoraphidium</taxon>
    </lineage>
</organism>
<keyword evidence="6" id="KW-0663">Pyridoxal phosphate</keyword>
<evidence type="ECO:0000256" key="7">
    <source>
        <dbReference type="ARBA" id="ARBA00047481"/>
    </source>
</evidence>
<dbReference type="RefSeq" id="XP_013903478.1">
    <property type="nucleotide sequence ID" value="XM_014048024.1"/>
</dbReference>
<dbReference type="KEGG" id="mng:MNEG_3490"/>
<evidence type="ECO:0000256" key="2">
    <source>
        <dbReference type="ARBA" id="ARBA00005011"/>
    </source>
</evidence>
<evidence type="ECO:0000256" key="1">
    <source>
        <dbReference type="ARBA" id="ARBA00001933"/>
    </source>
</evidence>
<evidence type="ECO:0000256" key="4">
    <source>
        <dbReference type="ARBA" id="ARBA00022576"/>
    </source>
</evidence>
<name>A0A0D2LCI3_9CHLO</name>
<sequence length="89" mass="9869">MQVKDALVGERRRLMAALADVPYLEPYPSHANFILCKVQGRDAKGVKDALANKGIMVRHYAKKELSGFIRISVGKPEHTDALLEALHSI</sequence>
<evidence type="ECO:0000313" key="9">
    <source>
        <dbReference type="EMBL" id="KIZ04459.1"/>
    </source>
</evidence>
<accession>A0A0D2LCI3</accession>
<dbReference type="Proteomes" id="UP000054498">
    <property type="component" value="Unassembled WGS sequence"/>
</dbReference>
<dbReference type="GeneID" id="25736368"/>
<gene>
    <name evidence="9" type="ORF">MNEG_3490</name>
</gene>
<dbReference type="EMBL" id="KK100660">
    <property type="protein sequence ID" value="KIZ04459.1"/>
    <property type="molecule type" value="Genomic_DNA"/>
</dbReference>
<dbReference type="STRING" id="145388.A0A0D2LCI3"/>
<protein>
    <recommendedName>
        <fullName evidence="3">histidinol-phosphate transaminase</fullName>
        <ecNumber evidence="3">2.6.1.9</ecNumber>
    </recommendedName>
</protein>
<comment type="pathway">
    <text evidence="2">Amino-acid biosynthesis; L-histidine biosynthesis; L-histidine from 5-phospho-alpha-D-ribose 1-diphosphate: step 7/9.</text>
</comment>
<dbReference type="GO" id="GO:0030170">
    <property type="term" value="F:pyridoxal phosphate binding"/>
    <property type="evidence" value="ECO:0007669"/>
    <property type="project" value="InterPro"/>
</dbReference>
<evidence type="ECO:0000256" key="5">
    <source>
        <dbReference type="ARBA" id="ARBA00022679"/>
    </source>
</evidence>
<dbReference type="InterPro" id="IPR015424">
    <property type="entry name" value="PyrdxlP-dep_Trfase"/>
</dbReference>
<dbReference type="Gene3D" id="3.90.1150.10">
    <property type="entry name" value="Aspartate Aminotransferase, domain 1"/>
    <property type="match status" value="1"/>
</dbReference>
<dbReference type="EC" id="2.6.1.9" evidence="3"/>
<comment type="cofactor">
    <cofactor evidence="1">
        <name>pyridoxal 5'-phosphate</name>
        <dbReference type="ChEBI" id="CHEBI:597326"/>
    </cofactor>
</comment>
<proteinExistence type="predicted"/>
<feature type="domain" description="Aminotransferase class I/classII large" evidence="8">
    <location>
        <begin position="5"/>
        <end position="86"/>
    </location>
</feature>
<dbReference type="PANTHER" id="PTHR42885:SF2">
    <property type="entry name" value="HISTIDINOL-PHOSPHATE AMINOTRANSFERASE"/>
    <property type="match status" value="1"/>
</dbReference>
<dbReference type="InterPro" id="IPR004839">
    <property type="entry name" value="Aminotransferase_I/II_large"/>
</dbReference>
<evidence type="ECO:0000313" key="10">
    <source>
        <dbReference type="Proteomes" id="UP000054498"/>
    </source>
</evidence>
<dbReference type="OrthoDB" id="2015537at2759"/>
<keyword evidence="4 9" id="KW-0032">Aminotransferase</keyword>
<dbReference type="PANTHER" id="PTHR42885">
    <property type="entry name" value="HISTIDINOL-PHOSPHATE AMINOTRANSFERASE-RELATED"/>
    <property type="match status" value="1"/>
</dbReference>
<dbReference type="GO" id="GO:0004400">
    <property type="term" value="F:histidinol-phosphate transaminase activity"/>
    <property type="evidence" value="ECO:0007669"/>
    <property type="project" value="UniProtKB-EC"/>
</dbReference>
<dbReference type="SUPFAM" id="SSF53383">
    <property type="entry name" value="PLP-dependent transferases"/>
    <property type="match status" value="1"/>
</dbReference>
<keyword evidence="10" id="KW-1185">Reference proteome</keyword>
<reference evidence="9 10" key="1">
    <citation type="journal article" date="2013" name="BMC Genomics">
        <title>Reconstruction of the lipid metabolism for the microalga Monoraphidium neglectum from its genome sequence reveals characteristics suitable for biofuel production.</title>
        <authorList>
            <person name="Bogen C."/>
            <person name="Al-Dilaimi A."/>
            <person name="Albersmeier A."/>
            <person name="Wichmann J."/>
            <person name="Grundmann M."/>
            <person name="Rupp O."/>
            <person name="Lauersen K.J."/>
            <person name="Blifernez-Klassen O."/>
            <person name="Kalinowski J."/>
            <person name="Goesmann A."/>
            <person name="Mussgnug J.H."/>
            <person name="Kruse O."/>
        </authorList>
    </citation>
    <scope>NUCLEOTIDE SEQUENCE [LARGE SCALE GENOMIC DNA]</scope>
    <source>
        <strain evidence="9 10">SAG 48.87</strain>
    </source>
</reference>
<keyword evidence="5 9" id="KW-0808">Transferase</keyword>
<evidence type="ECO:0000256" key="6">
    <source>
        <dbReference type="ARBA" id="ARBA00022898"/>
    </source>
</evidence>